<dbReference type="Gene3D" id="3.80.10.10">
    <property type="entry name" value="Ribonuclease Inhibitor"/>
    <property type="match status" value="1"/>
</dbReference>
<name>W6M3T8_9GAMM</name>
<dbReference type="Proteomes" id="UP000035760">
    <property type="component" value="Unassembled WGS sequence"/>
</dbReference>
<dbReference type="InterPro" id="IPR032675">
    <property type="entry name" value="LRR_dom_sf"/>
</dbReference>
<accession>W6M3T8</accession>
<comment type="caution">
    <text evidence="1">The sequence shown here is derived from an EMBL/GenBank/DDBJ whole genome shotgun (WGS) entry which is preliminary data.</text>
</comment>
<keyword evidence="2" id="KW-1185">Reference proteome</keyword>
<dbReference type="STRING" id="1400863.BN873_30001"/>
<organism evidence="1 2">
    <name type="scientific">Candidatus Competibacter denitrificans Run_A_D11</name>
    <dbReference type="NCBI Taxonomy" id="1400863"/>
    <lineage>
        <taxon>Bacteria</taxon>
        <taxon>Pseudomonadati</taxon>
        <taxon>Pseudomonadota</taxon>
        <taxon>Gammaproteobacteria</taxon>
        <taxon>Candidatus Competibacteraceae</taxon>
        <taxon>Candidatus Competibacter</taxon>
    </lineage>
</organism>
<dbReference type="RefSeq" id="WP_048672422.1">
    <property type="nucleotide sequence ID" value="NZ_CBTJ020000036.1"/>
</dbReference>
<gene>
    <name evidence="1" type="ORF">BN873_30001</name>
</gene>
<evidence type="ECO:0000313" key="2">
    <source>
        <dbReference type="Proteomes" id="UP000035760"/>
    </source>
</evidence>
<proteinExistence type="predicted"/>
<dbReference type="SUPFAM" id="SSF52047">
    <property type="entry name" value="RNI-like"/>
    <property type="match status" value="1"/>
</dbReference>
<dbReference type="AlphaFoldDB" id="W6M3T8"/>
<dbReference type="OrthoDB" id="6027781at2"/>
<evidence type="ECO:0000313" key="1">
    <source>
        <dbReference type="EMBL" id="CDI02337.1"/>
    </source>
</evidence>
<protein>
    <submittedName>
        <fullName evidence="1">Uncharacterized protein</fullName>
    </submittedName>
</protein>
<reference evidence="1" key="2">
    <citation type="submission" date="2014-03" db="EMBL/GenBank/DDBJ databases">
        <title>Candidatus Competibacter-lineage genomes retrieved from metagenomes reveal functional metabolic diversity.</title>
        <authorList>
            <person name="McIlroy S.J."/>
            <person name="Albertsen M."/>
            <person name="Andresen E.K."/>
            <person name="Saunders A.M."/>
            <person name="Kristiansen R."/>
            <person name="Stokholm-Bjerregaard M."/>
            <person name="Nielsen K.L."/>
            <person name="Nielsen P.H."/>
        </authorList>
    </citation>
    <scope>NUCLEOTIDE SEQUENCE</scope>
    <source>
        <strain evidence="1">Run_A_D11</strain>
    </source>
</reference>
<dbReference type="EMBL" id="CBTJ020000036">
    <property type="protein sequence ID" value="CDI02337.1"/>
    <property type="molecule type" value="Genomic_DNA"/>
</dbReference>
<sequence>MADIIPDSHGWYSIKGDPTHEVIQSLRAVGHIDKLSITQTRLITVDIAKRLCRIHSVRQLWLWCDVTRTAMRHILRIAGLEILDVLNIKSPGTLAGFDLATSLHTVRANHYLKEQDIIEISKCLTIKELGIQGAELTLTAIDTLLSLKRLKSLDVEGTLFDDQMAQRVSTSTVLESLEIGGTKITRNGLRHLVSMKQLRSLDLWATNLVEDDFDLLRQLPALEYISIGGYAHLPSLDSKKIVPLLLSLPALKRVWLDGASITKTERDALEEKLEELRIT</sequence>
<reference evidence="1" key="1">
    <citation type="submission" date="2013-07" db="EMBL/GenBank/DDBJ databases">
        <authorList>
            <person name="McIlroy S."/>
        </authorList>
    </citation>
    <scope>NUCLEOTIDE SEQUENCE [LARGE SCALE GENOMIC DNA]</scope>
    <source>
        <strain evidence="1">Run_A_D11</strain>
    </source>
</reference>